<sequence length="142" mass="15409">MSAPDEHVTPPEQAAIRAQRATRRQRRAASRGERPAPASQTAWRWDAVPPSEHDDRPAGRDAGLDAHLAAWEEHAALWEAEFAEAQRQAAVRDAQERWGAYRASAGADACDPAMKCAGCPGAMSFGPHGSGGCWCARRRSEH</sequence>
<organism evidence="2 3">
    <name type="scientific">Sphaerisporangium melleum</name>
    <dbReference type="NCBI Taxonomy" id="321316"/>
    <lineage>
        <taxon>Bacteria</taxon>
        <taxon>Bacillati</taxon>
        <taxon>Actinomycetota</taxon>
        <taxon>Actinomycetes</taxon>
        <taxon>Streptosporangiales</taxon>
        <taxon>Streptosporangiaceae</taxon>
        <taxon>Sphaerisporangium</taxon>
    </lineage>
</organism>
<feature type="compositionally biased region" description="Basic and acidic residues" evidence="1">
    <location>
        <begin position="51"/>
        <end position="65"/>
    </location>
</feature>
<evidence type="ECO:0000313" key="3">
    <source>
        <dbReference type="Proteomes" id="UP000645217"/>
    </source>
</evidence>
<accession>A0A917VPH5</accession>
<reference evidence="2" key="1">
    <citation type="journal article" date="2014" name="Int. J. Syst. Evol. Microbiol.">
        <title>Complete genome sequence of Corynebacterium casei LMG S-19264T (=DSM 44701T), isolated from a smear-ripened cheese.</title>
        <authorList>
            <consortium name="US DOE Joint Genome Institute (JGI-PGF)"/>
            <person name="Walter F."/>
            <person name="Albersmeier A."/>
            <person name="Kalinowski J."/>
            <person name="Ruckert C."/>
        </authorList>
    </citation>
    <scope>NUCLEOTIDE SEQUENCE</scope>
    <source>
        <strain evidence="2">JCM 13064</strain>
    </source>
</reference>
<feature type="region of interest" description="Disordered" evidence="1">
    <location>
        <begin position="1"/>
        <end position="65"/>
    </location>
</feature>
<gene>
    <name evidence="2" type="ORF">GCM10007964_55110</name>
</gene>
<dbReference type="EMBL" id="BMNT01000034">
    <property type="protein sequence ID" value="GGL05833.1"/>
    <property type="molecule type" value="Genomic_DNA"/>
</dbReference>
<keyword evidence="3" id="KW-1185">Reference proteome</keyword>
<name>A0A917VPH5_9ACTN</name>
<dbReference type="RefSeq" id="WP_189165949.1">
    <property type="nucleotide sequence ID" value="NZ_BMNT01000034.1"/>
</dbReference>
<dbReference type="AlphaFoldDB" id="A0A917VPH5"/>
<feature type="compositionally biased region" description="Basic residues" evidence="1">
    <location>
        <begin position="20"/>
        <end position="29"/>
    </location>
</feature>
<comment type="caution">
    <text evidence="2">The sequence shown here is derived from an EMBL/GenBank/DDBJ whole genome shotgun (WGS) entry which is preliminary data.</text>
</comment>
<evidence type="ECO:0000256" key="1">
    <source>
        <dbReference type="SAM" id="MobiDB-lite"/>
    </source>
</evidence>
<proteinExistence type="predicted"/>
<evidence type="ECO:0000313" key="2">
    <source>
        <dbReference type="EMBL" id="GGL05833.1"/>
    </source>
</evidence>
<reference evidence="2" key="2">
    <citation type="submission" date="2020-09" db="EMBL/GenBank/DDBJ databases">
        <authorList>
            <person name="Sun Q."/>
            <person name="Ohkuma M."/>
        </authorList>
    </citation>
    <scope>NUCLEOTIDE SEQUENCE</scope>
    <source>
        <strain evidence="2">JCM 13064</strain>
    </source>
</reference>
<protein>
    <submittedName>
        <fullName evidence="2">Uncharacterized protein</fullName>
    </submittedName>
</protein>
<dbReference type="Proteomes" id="UP000645217">
    <property type="component" value="Unassembled WGS sequence"/>
</dbReference>